<dbReference type="Proteomes" id="UP000799750">
    <property type="component" value="Unassembled WGS sequence"/>
</dbReference>
<dbReference type="EMBL" id="MU004185">
    <property type="protein sequence ID" value="KAF2498953.1"/>
    <property type="molecule type" value="Genomic_DNA"/>
</dbReference>
<accession>A0A6A6R5C2</accession>
<dbReference type="AlphaFoldDB" id="A0A6A6R5C2"/>
<evidence type="ECO:0000313" key="2">
    <source>
        <dbReference type="Proteomes" id="UP000799750"/>
    </source>
</evidence>
<gene>
    <name evidence="1" type="ORF">BU16DRAFT_455409</name>
</gene>
<dbReference type="InterPro" id="IPR027417">
    <property type="entry name" value="P-loop_NTPase"/>
</dbReference>
<sequence>MAPNSQPFIWINAFPGTGKLTITTHLLPLLSNNPESTPLLIHNHKLIDPVSKTHARDHPDYQTERKRVRDDAFATYVEDPSTLNKIVIFTDFQTQNSLGRAVANEYLDAARRAGRRFVPIYLTCDVTENVRRMVSEERVGGGMTKLVDARVLEEMRERCELFRFKDLAGVELDVTTLTPERAAELLAESIRKVVREGAKGVLGRFTEMFGGGGDHVVREDTGYFREDGFRKRRKVKLEQEEKHQIGYLRD</sequence>
<organism evidence="1 2">
    <name type="scientific">Lophium mytilinum</name>
    <dbReference type="NCBI Taxonomy" id="390894"/>
    <lineage>
        <taxon>Eukaryota</taxon>
        <taxon>Fungi</taxon>
        <taxon>Dikarya</taxon>
        <taxon>Ascomycota</taxon>
        <taxon>Pezizomycotina</taxon>
        <taxon>Dothideomycetes</taxon>
        <taxon>Pleosporomycetidae</taxon>
        <taxon>Mytilinidiales</taxon>
        <taxon>Mytilinidiaceae</taxon>
        <taxon>Lophium</taxon>
    </lineage>
</organism>
<dbReference type="OrthoDB" id="5426988at2759"/>
<proteinExistence type="predicted"/>
<keyword evidence="2" id="KW-1185">Reference proteome</keyword>
<evidence type="ECO:0000313" key="1">
    <source>
        <dbReference type="EMBL" id="KAF2498953.1"/>
    </source>
</evidence>
<reference evidence="1" key="1">
    <citation type="journal article" date="2020" name="Stud. Mycol.">
        <title>101 Dothideomycetes genomes: a test case for predicting lifestyles and emergence of pathogens.</title>
        <authorList>
            <person name="Haridas S."/>
            <person name="Albert R."/>
            <person name="Binder M."/>
            <person name="Bloem J."/>
            <person name="Labutti K."/>
            <person name="Salamov A."/>
            <person name="Andreopoulos B."/>
            <person name="Baker S."/>
            <person name="Barry K."/>
            <person name="Bills G."/>
            <person name="Bluhm B."/>
            <person name="Cannon C."/>
            <person name="Castanera R."/>
            <person name="Culley D."/>
            <person name="Daum C."/>
            <person name="Ezra D."/>
            <person name="Gonzalez J."/>
            <person name="Henrissat B."/>
            <person name="Kuo A."/>
            <person name="Liang C."/>
            <person name="Lipzen A."/>
            <person name="Lutzoni F."/>
            <person name="Magnuson J."/>
            <person name="Mondo S."/>
            <person name="Nolan M."/>
            <person name="Ohm R."/>
            <person name="Pangilinan J."/>
            <person name="Park H.-J."/>
            <person name="Ramirez L."/>
            <person name="Alfaro M."/>
            <person name="Sun H."/>
            <person name="Tritt A."/>
            <person name="Yoshinaga Y."/>
            <person name="Zwiers L.-H."/>
            <person name="Turgeon B."/>
            <person name="Goodwin S."/>
            <person name="Spatafora J."/>
            <person name="Crous P."/>
            <person name="Grigoriev I."/>
        </authorList>
    </citation>
    <scope>NUCLEOTIDE SEQUENCE</scope>
    <source>
        <strain evidence="1">CBS 269.34</strain>
    </source>
</reference>
<dbReference type="Gene3D" id="3.40.50.300">
    <property type="entry name" value="P-loop containing nucleotide triphosphate hydrolases"/>
    <property type="match status" value="1"/>
</dbReference>
<protein>
    <recommendedName>
        <fullName evidence="3">P-loop containing nucleoside triphosphate hydrolase protein</fullName>
    </recommendedName>
</protein>
<dbReference type="SUPFAM" id="SSF52540">
    <property type="entry name" value="P-loop containing nucleoside triphosphate hydrolases"/>
    <property type="match status" value="1"/>
</dbReference>
<evidence type="ECO:0008006" key="3">
    <source>
        <dbReference type="Google" id="ProtNLM"/>
    </source>
</evidence>
<name>A0A6A6R5C2_9PEZI</name>